<dbReference type="RefSeq" id="WP_184478814.1">
    <property type="nucleotide sequence ID" value="NZ_JACHIV010000001.1"/>
</dbReference>
<dbReference type="AlphaFoldDB" id="A0A840NA35"/>
<dbReference type="Proteomes" id="UP000580474">
    <property type="component" value="Unassembled WGS sequence"/>
</dbReference>
<dbReference type="GO" id="GO:0006508">
    <property type="term" value="P:proteolysis"/>
    <property type="evidence" value="ECO:0007669"/>
    <property type="project" value="InterPro"/>
</dbReference>
<dbReference type="InterPro" id="IPR011600">
    <property type="entry name" value="Pept_C14_caspase"/>
</dbReference>
<feature type="compositionally biased region" description="Pro residues" evidence="1">
    <location>
        <begin position="252"/>
        <end position="261"/>
    </location>
</feature>
<organism evidence="4 5">
    <name type="scientific">Saccharopolyspora gloriosae</name>
    <dbReference type="NCBI Taxonomy" id="455344"/>
    <lineage>
        <taxon>Bacteria</taxon>
        <taxon>Bacillati</taxon>
        <taxon>Actinomycetota</taxon>
        <taxon>Actinomycetes</taxon>
        <taxon>Pseudonocardiales</taxon>
        <taxon>Pseudonocardiaceae</taxon>
        <taxon>Saccharopolyspora</taxon>
    </lineage>
</organism>
<evidence type="ECO:0000313" key="4">
    <source>
        <dbReference type="EMBL" id="MBB5069076.1"/>
    </source>
</evidence>
<feature type="domain" description="PLL-like beta propeller" evidence="3">
    <location>
        <begin position="482"/>
        <end position="600"/>
    </location>
</feature>
<accession>A0A840NA35</accession>
<dbReference type="SUPFAM" id="SSF52129">
    <property type="entry name" value="Caspase-like"/>
    <property type="match status" value="1"/>
</dbReference>
<evidence type="ECO:0008006" key="6">
    <source>
        <dbReference type="Google" id="ProtNLM"/>
    </source>
</evidence>
<dbReference type="InterPro" id="IPR058502">
    <property type="entry name" value="PLL-like_beta-prop"/>
</dbReference>
<evidence type="ECO:0000259" key="2">
    <source>
        <dbReference type="Pfam" id="PF00656"/>
    </source>
</evidence>
<dbReference type="SUPFAM" id="SSF89372">
    <property type="entry name" value="Fucose-specific lectin"/>
    <property type="match status" value="2"/>
</dbReference>
<dbReference type="Pfam" id="PF26607">
    <property type="entry name" value="DUF8189"/>
    <property type="match status" value="1"/>
</dbReference>
<dbReference type="InterPro" id="IPR029030">
    <property type="entry name" value="Caspase-like_dom_sf"/>
</dbReference>
<name>A0A840NA35_9PSEU</name>
<dbReference type="Pfam" id="PF00656">
    <property type="entry name" value="Peptidase_C14"/>
    <property type="match status" value="1"/>
</dbReference>
<dbReference type="Gene3D" id="2.120.10.70">
    <property type="entry name" value="Fucose-specific lectin"/>
    <property type="match status" value="1"/>
</dbReference>
<gene>
    <name evidence="4" type="ORF">BJ969_002164</name>
</gene>
<feature type="domain" description="Peptidase C14 caspase" evidence="2">
    <location>
        <begin position="69"/>
        <end position="218"/>
    </location>
</feature>
<keyword evidence="5" id="KW-1185">Reference proteome</keyword>
<dbReference type="GO" id="GO:0004197">
    <property type="term" value="F:cysteine-type endopeptidase activity"/>
    <property type="evidence" value="ECO:0007669"/>
    <property type="project" value="InterPro"/>
</dbReference>
<reference evidence="4 5" key="1">
    <citation type="submission" date="2020-08" db="EMBL/GenBank/DDBJ databases">
        <title>Sequencing the genomes of 1000 actinobacteria strains.</title>
        <authorList>
            <person name="Klenk H.-P."/>
        </authorList>
    </citation>
    <scope>NUCLEOTIDE SEQUENCE [LARGE SCALE GENOMIC DNA]</scope>
    <source>
        <strain evidence="4 5">DSM 45582</strain>
    </source>
</reference>
<feature type="region of interest" description="Disordered" evidence="1">
    <location>
        <begin position="244"/>
        <end position="273"/>
    </location>
</feature>
<proteinExistence type="predicted"/>
<feature type="region of interest" description="Disordered" evidence="1">
    <location>
        <begin position="306"/>
        <end position="337"/>
    </location>
</feature>
<evidence type="ECO:0000259" key="3">
    <source>
        <dbReference type="Pfam" id="PF26607"/>
    </source>
</evidence>
<protein>
    <recommendedName>
        <fullName evidence="6">Caspase domain-containing protein</fullName>
    </recommendedName>
</protein>
<dbReference type="EMBL" id="JACHIV010000001">
    <property type="protein sequence ID" value="MBB5069076.1"/>
    <property type="molecule type" value="Genomic_DNA"/>
</dbReference>
<dbReference type="Gene3D" id="3.40.50.1460">
    <property type="match status" value="1"/>
</dbReference>
<feature type="compositionally biased region" description="Low complexity" evidence="1">
    <location>
        <begin position="320"/>
        <end position="337"/>
    </location>
</feature>
<evidence type="ECO:0000256" key="1">
    <source>
        <dbReference type="SAM" id="MobiDB-lite"/>
    </source>
</evidence>
<evidence type="ECO:0000313" key="5">
    <source>
        <dbReference type="Proteomes" id="UP000580474"/>
    </source>
</evidence>
<dbReference type="NCBIfam" id="NF047832">
    <property type="entry name" value="caspase_w_EACC1"/>
    <property type="match status" value="1"/>
</dbReference>
<sequence length="652" mass="68588">MAELRSPGSRVVLVGTQSCANDVAAPPVPAVESTMDDLAGVLAKRCGVRSEQIIRILDSADPMRMGLAVAEAADQATDVLLVHYVGHGFVSADGELYLATKATDPESYRLEHSSVAYSSIRRSLLNSRARAIVVVLDCCFSGRAIGTLSSQDPIDLADVHGGYVLTSAARDQVALAPPGARHTAFTGELIRLLDRGDPTGPALLSMRDVFRSLDRELHRRGLPRPRQRGSERIDDLVLAANAAHSATTVPPRTAPLPPAPPKRSASRKRGALGKRGALRWPAVPGRRLLVALLATGAALAVAVQFGSSDPVSPTPPPSGCASRSAPADCDAPAPSTALDSQGRFVTLHQDAAGVVRYQQRPDGSLAQPEELGDAVAHGAVILPDSNEKLIAFGVDESGKLEYNLAIGGDVRAAKGNWRQLAHVGDARGRPAAAKDGTGKITVFFRDAGDELWSISQLEAGEDKWGGAVLMGDKNSAAPIFGDPEVHIDRNGTLRVFALDKETRTLRAWAQKPGQSFKENPQNPFRDRPLKAAPTVALQGDGRMHLFALDESGALWQTIEGAPNSWPASSNPVPGLEGVHTGSPVAATNADGGVTVFAQLAEKPGRVVYASGGGPVPGTLERPMDVLWSVTPDESGRLTVHGEKDGAMVADVL</sequence>
<comment type="caution">
    <text evidence="4">The sequence shown here is derived from an EMBL/GenBank/DDBJ whole genome shotgun (WGS) entry which is preliminary data.</text>
</comment>